<dbReference type="SUPFAM" id="SSF48008">
    <property type="entry name" value="GntR ligand-binding domain-like"/>
    <property type="match status" value="1"/>
</dbReference>
<dbReference type="InterPro" id="IPR000524">
    <property type="entry name" value="Tscrpt_reg_HTH_GntR"/>
</dbReference>
<dbReference type="InterPro" id="IPR036390">
    <property type="entry name" value="WH_DNA-bd_sf"/>
</dbReference>
<dbReference type="Gene3D" id="1.10.10.10">
    <property type="entry name" value="Winged helix-like DNA-binding domain superfamily/Winged helix DNA-binding domain"/>
    <property type="match status" value="1"/>
</dbReference>
<dbReference type="RefSeq" id="WP_021096459.1">
    <property type="nucleotide sequence ID" value="NZ_KE557320.1"/>
</dbReference>
<reference evidence="5 6" key="1">
    <citation type="journal article" date="2013" name="Stand. Genomic Sci.">
        <title>Genome sequence of the reddish-pigmented Rubellimicrobium thermophilum type strain (DSM 16684(T)), a member of the Roseobacter clade.</title>
        <authorList>
            <person name="Fiebig A."/>
            <person name="Riedel T."/>
            <person name="Gronow S."/>
            <person name="Petersen J."/>
            <person name="Klenk H.P."/>
            <person name="Goker M."/>
        </authorList>
    </citation>
    <scope>NUCLEOTIDE SEQUENCE [LARGE SCALE GENOMIC DNA]</scope>
    <source>
        <strain evidence="5 6">DSM 16684</strain>
    </source>
</reference>
<evidence type="ECO:0000313" key="5">
    <source>
        <dbReference type="EMBL" id="EPX87642.1"/>
    </source>
</evidence>
<dbReference type="PROSITE" id="PS50949">
    <property type="entry name" value="HTH_GNTR"/>
    <property type="match status" value="1"/>
</dbReference>
<dbReference type="Pfam" id="PF00392">
    <property type="entry name" value="GntR"/>
    <property type="match status" value="1"/>
</dbReference>
<protein>
    <submittedName>
        <fullName evidence="5">Transcriptional regulator, GntR family</fullName>
    </submittedName>
</protein>
<dbReference type="InterPro" id="IPR011711">
    <property type="entry name" value="GntR_C"/>
</dbReference>
<evidence type="ECO:0000313" key="6">
    <source>
        <dbReference type="Proteomes" id="UP000015346"/>
    </source>
</evidence>
<dbReference type="SMART" id="SM00345">
    <property type="entry name" value="HTH_GNTR"/>
    <property type="match status" value="1"/>
</dbReference>
<dbReference type="GO" id="GO:0003677">
    <property type="term" value="F:DNA binding"/>
    <property type="evidence" value="ECO:0007669"/>
    <property type="project" value="UniProtKB-KW"/>
</dbReference>
<dbReference type="PATRIC" id="fig|1123069.3.peg.310"/>
<dbReference type="GO" id="GO:0003700">
    <property type="term" value="F:DNA-binding transcription factor activity"/>
    <property type="evidence" value="ECO:0007669"/>
    <property type="project" value="InterPro"/>
</dbReference>
<keyword evidence="3" id="KW-0804">Transcription</keyword>
<name>S9R6Z2_9RHOB</name>
<comment type="caution">
    <text evidence="5">The sequence shown here is derived from an EMBL/GenBank/DDBJ whole genome shotgun (WGS) entry which is preliminary data.</text>
</comment>
<dbReference type="InterPro" id="IPR008920">
    <property type="entry name" value="TF_FadR/GntR_C"/>
</dbReference>
<gene>
    <name evidence="5" type="ORF">ruthe_00348</name>
</gene>
<dbReference type="STRING" id="1123069.ruthe_00348"/>
<dbReference type="Proteomes" id="UP000015346">
    <property type="component" value="Unassembled WGS sequence"/>
</dbReference>
<dbReference type="InterPro" id="IPR036388">
    <property type="entry name" value="WH-like_DNA-bd_sf"/>
</dbReference>
<keyword evidence="6" id="KW-1185">Reference proteome</keyword>
<evidence type="ECO:0000259" key="4">
    <source>
        <dbReference type="PROSITE" id="PS50949"/>
    </source>
</evidence>
<organism evidence="5 6">
    <name type="scientific">Rubellimicrobium thermophilum DSM 16684</name>
    <dbReference type="NCBI Taxonomy" id="1123069"/>
    <lineage>
        <taxon>Bacteria</taxon>
        <taxon>Pseudomonadati</taxon>
        <taxon>Pseudomonadota</taxon>
        <taxon>Alphaproteobacteria</taxon>
        <taxon>Rhodobacterales</taxon>
        <taxon>Roseobacteraceae</taxon>
        <taxon>Rubellimicrobium</taxon>
    </lineage>
</organism>
<dbReference type="PRINTS" id="PR00035">
    <property type="entry name" value="HTHGNTR"/>
</dbReference>
<dbReference type="CDD" id="cd07377">
    <property type="entry name" value="WHTH_GntR"/>
    <property type="match status" value="1"/>
</dbReference>
<evidence type="ECO:0000256" key="3">
    <source>
        <dbReference type="ARBA" id="ARBA00023163"/>
    </source>
</evidence>
<evidence type="ECO:0000256" key="2">
    <source>
        <dbReference type="ARBA" id="ARBA00023125"/>
    </source>
</evidence>
<dbReference type="Pfam" id="PF07729">
    <property type="entry name" value="FCD"/>
    <property type="match status" value="1"/>
</dbReference>
<proteinExistence type="predicted"/>
<dbReference type="OrthoDB" id="9028214at2"/>
<dbReference type="AlphaFoldDB" id="S9R6Z2"/>
<dbReference type="EMBL" id="AOLV01000005">
    <property type="protein sequence ID" value="EPX87642.1"/>
    <property type="molecule type" value="Genomic_DNA"/>
</dbReference>
<keyword evidence="2" id="KW-0238">DNA-binding</keyword>
<dbReference type="Gene3D" id="1.20.120.530">
    <property type="entry name" value="GntR ligand-binding domain-like"/>
    <property type="match status" value="1"/>
</dbReference>
<dbReference type="SUPFAM" id="SSF46785">
    <property type="entry name" value="Winged helix' DNA-binding domain"/>
    <property type="match status" value="1"/>
</dbReference>
<sequence>MTELTRASPQRPNRKAGNLVVQLAAELRRAIEAGEFRPGDRLPSEAGLTAAHGVSRTVVREAIAALRADGLVEARQGAGVFVLPPPPAAPAPFQGIDVARISSVIEVLELRTAVEAEAAALAALRRSPAQEETLLRRHHAVIEALRAGRPTAEADFALHLAIAEATNNPRFVEFLTMMGPAIIPRLALQDGAASDSEAYIARIHAEHGQIVEAIANGDAEAAREAMRHHLRSSQARYRALQRRMPDNT</sequence>
<evidence type="ECO:0000256" key="1">
    <source>
        <dbReference type="ARBA" id="ARBA00023015"/>
    </source>
</evidence>
<feature type="domain" description="HTH gntR-type" evidence="4">
    <location>
        <begin position="17"/>
        <end position="85"/>
    </location>
</feature>
<accession>S9R6Z2</accession>
<dbReference type="SMART" id="SM00895">
    <property type="entry name" value="FCD"/>
    <property type="match status" value="1"/>
</dbReference>
<dbReference type="PANTHER" id="PTHR43537">
    <property type="entry name" value="TRANSCRIPTIONAL REGULATOR, GNTR FAMILY"/>
    <property type="match status" value="1"/>
</dbReference>
<dbReference type="HOGENOM" id="CLU_017584_9_1_5"/>
<dbReference type="PANTHER" id="PTHR43537:SF5">
    <property type="entry name" value="UXU OPERON TRANSCRIPTIONAL REGULATOR"/>
    <property type="match status" value="1"/>
</dbReference>
<keyword evidence="1" id="KW-0805">Transcription regulation</keyword>